<dbReference type="InterPro" id="IPR050463">
    <property type="entry name" value="Gfo/Idh/MocA_oxidrdct_glycsds"/>
</dbReference>
<dbReference type="GeneID" id="46492972"/>
<name>A0A810BKL8_9BRAD</name>
<accession>A0A810BKL8</accession>
<evidence type="ECO:0008006" key="3">
    <source>
        <dbReference type="Google" id="ProtNLM"/>
    </source>
</evidence>
<keyword evidence="1" id="KW-0560">Oxidoreductase</keyword>
<sequence>MPEAPVFTILGSGFGMYGYLPALIECGMKVALPERYRAVVGGRSELVQYVPEVTWCPGTEEALAQASGAVVALRPADQAGWMARLADMPDIRELILEKPVAPTPQLAAQLIEAFEHAGKRYRVGYTFRFMPWAERLRAVLCEGTDGLSLDWSFMAHHYRANLANWKRFDASGGGALRFYGIHLIALLAELSYDDVSSSVVGGPSDGETASWEAVFTAQALPPFALRVDSRSTKTCFRIAADERGPAVVDLSDPFASVRQAVVNVRDPRVDVLARLCRSLDADDASHAQRQRNIIALWARVEATSRRIATL</sequence>
<dbReference type="PANTHER" id="PTHR43818">
    <property type="entry name" value="BCDNA.GH03377"/>
    <property type="match status" value="1"/>
</dbReference>
<reference evidence="2" key="1">
    <citation type="submission" date="2020-05" db="EMBL/GenBank/DDBJ databases">
        <title>Complete genome sequence of Bradyrhizobium diazoefficiens XF8 isolated from soybean nodule.</title>
        <authorList>
            <person name="Noda R."/>
            <person name="Kakizaki K."/>
            <person name="Minamisawa K."/>
        </authorList>
    </citation>
    <scope>NUCLEOTIDE SEQUENCE</scope>
    <source>
        <strain evidence="2">XF8</strain>
    </source>
</reference>
<dbReference type="Gene3D" id="3.40.50.720">
    <property type="entry name" value="NAD(P)-binding Rossmann-like Domain"/>
    <property type="match status" value="1"/>
</dbReference>
<protein>
    <recommendedName>
        <fullName evidence="3">Gfo/Idh/MocA-like oxidoreductase N-terminal domain-containing protein</fullName>
    </recommendedName>
</protein>
<dbReference type="Gene3D" id="3.30.360.10">
    <property type="entry name" value="Dihydrodipicolinate Reductase, domain 2"/>
    <property type="match status" value="1"/>
</dbReference>
<dbReference type="AlphaFoldDB" id="A0A810BKL8"/>
<evidence type="ECO:0000256" key="1">
    <source>
        <dbReference type="ARBA" id="ARBA00023002"/>
    </source>
</evidence>
<gene>
    <name evidence="2" type="ORF">XF8B_62540</name>
</gene>
<dbReference type="EMBL" id="AP023097">
    <property type="protein sequence ID" value="BCE76143.1"/>
    <property type="molecule type" value="Genomic_DNA"/>
</dbReference>
<organism evidence="2">
    <name type="scientific">Bradyrhizobium diazoefficiens</name>
    <dbReference type="NCBI Taxonomy" id="1355477"/>
    <lineage>
        <taxon>Bacteria</taxon>
        <taxon>Pseudomonadati</taxon>
        <taxon>Pseudomonadota</taxon>
        <taxon>Alphaproteobacteria</taxon>
        <taxon>Hyphomicrobiales</taxon>
        <taxon>Nitrobacteraceae</taxon>
        <taxon>Bradyrhizobium</taxon>
    </lineage>
</organism>
<dbReference type="RefSeq" id="WP_011088718.1">
    <property type="nucleotide sequence ID" value="NZ_AJQI01000309.1"/>
</dbReference>
<dbReference type="InterPro" id="IPR036291">
    <property type="entry name" value="NAD(P)-bd_dom_sf"/>
</dbReference>
<dbReference type="GO" id="GO:0016491">
    <property type="term" value="F:oxidoreductase activity"/>
    <property type="evidence" value="ECO:0007669"/>
    <property type="project" value="UniProtKB-KW"/>
</dbReference>
<dbReference type="SUPFAM" id="SSF51735">
    <property type="entry name" value="NAD(P)-binding Rossmann-fold domains"/>
    <property type="match status" value="1"/>
</dbReference>
<dbReference type="PANTHER" id="PTHR43818:SF11">
    <property type="entry name" value="BCDNA.GH03377"/>
    <property type="match status" value="1"/>
</dbReference>
<evidence type="ECO:0000313" key="2">
    <source>
        <dbReference type="EMBL" id="BCE76143.1"/>
    </source>
</evidence>
<proteinExistence type="predicted"/>